<dbReference type="SUPFAM" id="SSF49464">
    <property type="entry name" value="Carboxypeptidase regulatory domain-like"/>
    <property type="match status" value="1"/>
</dbReference>
<keyword evidence="6 8" id="KW-0472">Membrane</keyword>
<dbReference type="Gene3D" id="2.60.40.1120">
    <property type="entry name" value="Carboxypeptidase-like, regulatory domain"/>
    <property type="match status" value="1"/>
</dbReference>
<keyword evidence="3 8" id="KW-1134">Transmembrane beta strand</keyword>
<dbReference type="InterPro" id="IPR037066">
    <property type="entry name" value="Plug_dom_sf"/>
</dbReference>
<evidence type="ECO:0000256" key="8">
    <source>
        <dbReference type="PROSITE-ProRule" id="PRU01360"/>
    </source>
</evidence>
<evidence type="ECO:0000256" key="7">
    <source>
        <dbReference type="ARBA" id="ARBA00023237"/>
    </source>
</evidence>
<evidence type="ECO:0000256" key="4">
    <source>
        <dbReference type="ARBA" id="ARBA00022692"/>
    </source>
</evidence>
<dbReference type="Gene3D" id="2.170.130.10">
    <property type="entry name" value="TonB-dependent receptor, plug domain"/>
    <property type="match status" value="1"/>
</dbReference>
<organism evidence="10 11">
    <name type="scientific">Apibacter adventoris</name>
    <dbReference type="NCBI Taxonomy" id="1679466"/>
    <lineage>
        <taxon>Bacteria</taxon>
        <taxon>Pseudomonadati</taxon>
        <taxon>Bacteroidota</taxon>
        <taxon>Flavobacteriia</taxon>
        <taxon>Flavobacteriales</taxon>
        <taxon>Weeksellaceae</taxon>
        <taxon>Apibacter</taxon>
    </lineage>
</organism>
<evidence type="ECO:0000256" key="1">
    <source>
        <dbReference type="ARBA" id="ARBA00004571"/>
    </source>
</evidence>
<evidence type="ECO:0000256" key="6">
    <source>
        <dbReference type="ARBA" id="ARBA00023136"/>
    </source>
</evidence>
<dbReference type="InterPro" id="IPR036942">
    <property type="entry name" value="Beta-barrel_TonB_sf"/>
</dbReference>
<dbReference type="EMBL" id="PSZM01000042">
    <property type="protein sequence ID" value="PQL91155.1"/>
    <property type="molecule type" value="Genomic_DNA"/>
</dbReference>
<name>A0A2S8A999_9FLAO</name>
<dbReference type="Gene3D" id="2.40.170.20">
    <property type="entry name" value="TonB-dependent receptor, beta-barrel domain"/>
    <property type="match status" value="1"/>
</dbReference>
<keyword evidence="7 8" id="KW-0998">Cell outer membrane</keyword>
<dbReference type="Pfam" id="PF07715">
    <property type="entry name" value="Plug"/>
    <property type="match status" value="1"/>
</dbReference>
<proteinExistence type="inferred from homology"/>
<evidence type="ECO:0000256" key="2">
    <source>
        <dbReference type="ARBA" id="ARBA00022448"/>
    </source>
</evidence>
<protein>
    <submittedName>
        <fullName evidence="10">TonB-dependent receptor</fullName>
    </submittedName>
</protein>
<dbReference type="Pfam" id="PF13715">
    <property type="entry name" value="CarbopepD_reg_2"/>
    <property type="match status" value="1"/>
</dbReference>
<dbReference type="OrthoDB" id="1108759at2"/>
<evidence type="ECO:0000313" key="11">
    <source>
        <dbReference type="Proteomes" id="UP000238042"/>
    </source>
</evidence>
<keyword evidence="4 8" id="KW-0812">Transmembrane</keyword>
<dbReference type="AlphaFoldDB" id="A0A2S8A999"/>
<keyword evidence="2 8" id="KW-0813">Transport</keyword>
<keyword evidence="11" id="KW-1185">Reference proteome</keyword>
<dbReference type="GO" id="GO:0015344">
    <property type="term" value="F:siderophore uptake transmembrane transporter activity"/>
    <property type="evidence" value="ECO:0007669"/>
    <property type="project" value="TreeGrafter"/>
</dbReference>
<comment type="similarity">
    <text evidence="8">Belongs to the TonB-dependent receptor family.</text>
</comment>
<evidence type="ECO:0000256" key="5">
    <source>
        <dbReference type="ARBA" id="ARBA00022729"/>
    </source>
</evidence>
<comment type="subcellular location">
    <subcellularLocation>
        <location evidence="1 8">Cell outer membrane</location>
        <topology evidence="1 8">Multi-pass membrane protein</topology>
    </subcellularLocation>
</comment>
<dbReference type="InterPro" id="IPR008969">
    <property type="entry name" value="CarboxyPept-like_regulatory"/>
</dbReference>
<evidence type="ECO:0000256" key="3">
    <source>
        <dbReference type="ARBA" id="ARBA00022452"/>
    </source>
</evidence>
<dbReference type="PANTHER" id="PTHR30069:SF29">
    <property type="entry name" value="HEMOGLOBIN AND HEMOGLOBIN-HAPTOGLOBIN-BINDING PROTEIN 1-RELATED"/>
    <property type="match status" value="1"/>
</dbReference>
<dbReference type="InterPro" id="IPR012910">
    <property type="entry name" value="Plug_dom"/>
</dbReference>
<dbReference type="GO" id="GO:0009279">
    <property type="term" value="C:cell outer membrane"/>
    <property type="evidence" value="ECO:0007669"/>
    <property type="project" value="UniProtKB-SubCell"/>
</dbReference>
<feature type="domain" description="TonB-dependent receptor plug" evidence="9">
    <location>
        <begin position="100"/>
        <end position="198"/>
    </location>
</feature>
<dbReference type="SUPFAM" id="SSF56935">
    <property type="entry name" value="Porins"/>
    <property type="match status" value="1"/>
</dbReference>
<sequence>MYGQYINISGRIITEKGTPISKAKVFTSKTNITFTDAQGNYSLSIPKNTNITLEIEHPDFNFVSQPIQASSNDIVLDISLKTLVEKEIPEIIFKGTRKSSDLTAKQIDVQNINKMPSISGGIEEILNTAFVSTADELSSFYRVRGGNYDENLVYLNGVEIYKPLTVRSGQQEGMSIINPNMVSTVNFSAGGFEARYGDKMSSVLDINYRRPKKFESILEASLLGGAATIGFADKNQKFSGIGGIRYRNTDMILNTMNGDTNFNPEYFDAQTFLKYEFNPKWNISFLGIYSSNNFEMVPKTREVEFGTLTHPIKINVAYNGKEKDRYRTLNGTFSLQFKPMHKWIFALDGYAFHSKEKEYYDISSGYLIRDFDTETGEMVPSYNYGGQIDHGRNNLDMFVTGTQLKTQYSITVNSILEAGIKYQNEDIRNLMNQWQLIDSIDYSIPHPISLPGELDSSDLILNNSRNANNKLSSNRLNGYLQYTTKFMWNNTRILINAGIRVSHWDFNGKTDFSPRAQIGIKPNWDIDMLFRFATGFYYQPPFYKEAMRLDGSLNENIKSQRSVHFILGNDYEFTMLKKRPFKLTTEIYYKKLDDLIPYFVDNVRIIYTGENNSKGYAYGIDARLNGEFVPGAESWISVSYGRTKENIDGKGYIPRPTDPKFKVGLFFQDYMKEYPQLKASVNLVYASGLPNGAPLFSDPYKYQTKLSDYKRADVGLTYVFVDQGLNKAKKSSSLKKLKELSLGLEIFNVFDIKNTISNQWIRDINSSLSYAVPNKSTGRFFNVKLNVKF</sequence>
<comment type="caution">
    <text evidence="10">The sequence shown here is derived from an EMBL/GenBank/DDBJ whole genome shotgun (WGS) entry which is preliminary data.</text>
</comment>
<gene>
    <name evidence="10" type="ORF">C4S77_08730</name>
</gene>
<dbReference type="PANTHER" id="PTHR30069">
    <property type="entry name" value="TONB-DEPENDENT OUTER MEMBRANE RECEPTOR"/>
    <property type="match status" value="1"/>
</dbReference>
<dbReference type="GO" id="GO:0044718">
    <property type="term" value="P:siderophore transmembrane transport"/>
    <property type="evidence" value="ECO:0007669"/>
    <property type="project" value="TreeGrafter"/>
</dbReference>
<keyword evidence="10" id="KW-0675">Receptor</keyword>
<keyword evidence="5" id="KW-0732">Signal</keyword>
<evidence type="ECO:0000259" key="9">
    <source>
        <dbReference type="Pfam" id="PF07715"/>
    </source>
</evidence>
<evidence type="ECO:0000313" key="10">
    <source>
        <dbReference type="EMBL" id="PQL91155.1"/>
    </source>
</evidence>
<accession>A0A2S8A999</accession>
<dbReference type="PROSITE" id="PS52016">
    <property type="entry name" value="TONB_DEPENDENT_REC_3"/>
    <property type="match status" value="1"/>
</dbReference>
<dbReference type="Proteomes" id="UP000238042">
    <property type="component" value="Unassembled WGS sequence"/>
</dbReference>
<reference evidence="10 11" key="1">
    <citation type="submission" date="2018-02" db="EMBL/GenBank/DDBJ databases">
        <title>Genome sequences of Apibacter spp., gut symbionts of Asian honey bees.</title>
        <authorList>
            <person name="Kwong W.K."/>
            <person name="Steele M.I."/>
            <person name="Moran N.A."/>
        </authorList>
    </citation>
    <scope>NUCLEOTIDE SEQUENCE [LARGE SCALE GENOMIC DNA]</scope>
    <source>
        <strain evidence="11">wkB301</strain>
    </source>
</reference>
<dbReference type="InterPro" id="IPR039426">
    <property type="entry name" value="TonB-dep_rcpt-like"/>
</dbReference>